<name>A0A0E9LT05_9BACT</name>
<comment type="caution">
    <text evidence="8">The sequence shown here is derived from an EMBL/GenBank/DDBJ whole genome shotgun (WGS) entry which is preliminary data.</text>
</comment>
<keyword evidence="7" id="KW-0139">CF(1)</keyword>
<dbReference type="HAMAP" id="MF_01416">
    <property type="entry name" value="ATP_synth_delta_bact"/>
    <property type="match status" value="1"/>
</dbReference>
<reference evidence="8 9" key="1">
    <citation type="journal article" date="2015" name="Microbes Environ.">
        <title>Distribution and evolution of nitrogen fixation genes in the phylum bacteroidetes.</title>
        <authorList>
            <person name="Inoue J."/>
            <person name="Oshima K."/>
            <person name="Suda W."/>
            <person name="Sakamoto M."/>
            <person name="Iino T."/>
            <person name="Noda S."/>
            <person name="Hongoh Y."/>
            <person name="Hattori M."/>
            <person name="Ohkuma M."/>
        </authorList>
    </citation>
    <scope>NUCLEOTIDE SEQUENCE [LARGE SCALE GENOMIC DNA]</scope>
    <source>
        <strain evidence="8">JCM 15548</strain>
    </source>
</reference>
<dbReference type="GO" id="GO:0045259">
    <property type="term" value="C:proton-transporting ATP synthase complex"/>
    <property type="evidence" value="ECO:0007669"/>
    <property type="project" value="UniProtKB-KW"/>
</dbReference>
<evidence type="ECO:0000256" key="1">
    <source>
        <dbReference type="ARBA" id="ARBA00004370"/>
    </source>
</evidence>
<dbReference type="Pfam" id="PF00213">
    <property type="entry name" value="OSCP"/>
    <property type="match status" value="1"/>
</dbReference>
<keyword evidence="2 7" id="KW-0813">Transport</keyword>
<keyword evidence="6 7" id="KW-0066">ATP synthesis</keyword>
<dbReference type="InterPro" id="IPR000711">
    <property type="entry name" value="ATPase_OSCP/dsu"/>
</dbReference>
<comment type="subcellular location">
    <subcellularLocation>
        <location evidence="7">Cell membrane</location>
        <topology evidence="7">Peripheral membrane protein</topology>
    </subcellularLocation>
    <subcellularLocation>
        <location evidence="1">Membrane</location>
    </subcellularLocation>
</comment>
<dbReference type="InterPro" id="IPR026015">
    <property type="entry name" value="ATP_synth_OSCP/delta_N_sf"/>
</dbReference>
<evidence type="ECO:0000313" key="8">
    <source>
        <dbReference type="EMBL" id="GAO28291.1"/>
    </source>
</evidence>
<evidence type="ECO:0000313" key="9">
    <source>
        <dbReference type="Proteomes" id="UP000032900"/>
    </source>
</evidence>
<keyword evidence="5 7" id="KW-0472">Membrane</keyword>
<dbReference type="PRINTS" id="PR00125">
    <property type="entry name" value="ATPASEDELTA"/>
</dbReference>
<organism evidence="8 9">
    <name type="scientific">Geofilum rubicundum JCM 15548</name>
    <dbReference type="NCBI Taxonomy" id="1236989"/>
    <lineage>
        <taxon>Bacteria</taxon>
        <taxon>Pseudomonadati</taxon>
        <taxon>Bacteroidota</taxon>
        <taxon>Bacteroidia</taxon>
        <taxon>Marinilabiliales</taxon>
        <taxon>Marinilabiliaceae</taxon>
        <taxon>Geofilum</taxon>
    </lineage>
</organism>
<evidence type="ECO:0000256" key="7">
    <source>
        <dbReference type="HAMAP-Rule" id="MF_01416"/>
    </source>
</evidence>
<dbReference type="PANTHER" id="PTHR11910">
    <property type="entry name" value="ATP SYNTHASE DELTA CHAIN"/>
    <property type="match status" value="1"/>
</dbReference>
<keyword evidence="3 7" id="KW-0375">Hydrogen ion transport</keyword>
<evidence type="ECO:0000256" key="5">
    <source>
        <dbReference type="ARBA" id="ARBA00023136"/>
    </source>
</evidence>
<evidence type="ECO:0000256" key="3">
    <source>
        <dbReference type="ARBA" id="ARBA00022781"/>
    </source>
</evidence>
<comment type="similarity">
    <text evidence="7">Belongs to the ATPase delta chain family.</text>
</comment>
<dbReference type="AlphaFoldDB" id="A0A0E9LT05"/>
<dbReference type="OrthoDB" id="9802471at2"/>
<keyword evidence="7" id="KW-1003">Cell membrane</keyword>
<protein>
    <recommendedName>
        <fullName evidence="7">ATP synthase subunit delta</fullName>
    </recommendedName>
    <alternativeName>
        <fullName evidence="7">ATP synthase F(1) sector subunit delta</fullName>
    </alternativeName>
    <alternativeName>
        <fullName evidence="7">F-type ATPase subunit delta</fullName>
        <shortName evidence="7">F-ATPase subunit delta</shortName>
    </alternativeName>
</protein>
<evidence type="ECO:0000256" key="2">
    <source>
        <dbReference type="ARBA" id="ARBA00022448"/>
    </source>
</evidence>
<dbReference type="Gene3D" id="1.10.520.20">
    <property type="entry name" value="N-terminal domain of the delta subunit of the F1F0-ATP synthase"/>
    <property type="match status" value="1"/>
</dbReference>
<dbReference type="SUPFAM" id="SSF47928">
    <property type="entry name" value="N-terminal domain of the delta subunit of the F1F0-ATP synthase"/>
    <property type="match status" value="1"/>
</dbReference>
<comment type="function">
    <text evidence="7">This protein is part of the stalk that links CF(0) to CF(1). It either transmits conformational changes from CF(0) to CF(1) or is implicated in proton conduction.</text>
</comment>
<dbReference type="Proteomes" id="UP000032900">
    <property type="component" value="Unassembled WGS sequence"/>
</dbReference>
<dbReference type="GO" id="GO:0046933">
    <property type="term" value="F:proton-transporting ATP synthase activity, rotational mechanism"/>
    <property type="evidence" value="ECO:0007669"/>
    <property type="project" value="UniProtKB-UniRule"/>
</dbReference>
<gene>
    <name evidence="7" type="primary">atpH</name>
    <name evidence="8" type="ORF">JCM15548_1366</name>
</gene>
<comment type="function">
    <text evidence="7">F(1)F(0) ATP synthase produces ATP from ADP in the presence of a proton or sodium gradient. F-type ATPases consist of two structural domains, F(1) containing the extramembraneous catalytic core and F(0) containing the membrane proton channel, linked together by a central stalk and a peripheral stalk. During catalysis, ATP synthesis in the catalytic domain of F(1) is coupled via a rotary mechanism of the central stalk subunits to proton translocation.</text>
</comment>
<dbReference type="NCBIfam" id="TIGR01145">
    <property type="entry name" value="ATP_synt_delta"/>
    <property type="match status" value="1"/>
</dbReference>
<dbReference type="STRING" id="1236989.JCM15548_1366"/>
<keyword evidence="4 7" id="KW-0406">Ion transport</keyword>
<dbReference type="EMBL" id="BAZW01000002">
    <property type="protein sequence ID" value="GAO28291.1"/>
    <property type="molecule type" value="Genomic_DNA"/>
</dbReference>
<dbReference type="GO" id="GO:0005886">
    <property type="term" value="C:plasma membrane"/>
    <property type="evidence" value="ECO:0007669"/>
    <property type="project" value="UniProtKB-SubCell"/>
</dbReference>
<evidence type="ECO:0000256" key="6">
    <source>
        <dbReference type="ARBA" id="ARBA00023310"/>
    </source>
</evidence>
<keyword evidence="9" id="KW-1185">Reference proteome</keyword>
<sequence>MNASLITVRYASALFQLGKEEELLLDRLYADCSFLLASTRESKELTQFLENPIVKPGVKKKALENVFKDHLDDHTLRFLNIIIDNNRESLLANALVDFIDMYRDYKGIKSVTVVTAVPVDEVFKQQIRQVIESHFSCKVELECKENPDILGGLILMMDGKQVDGSVIGQLRALKKKMMIN</sequence>
<proteinExistence type="inferred from homology"/>
<dbReference type="RefSeq" id="WP_062122133.1">
    <property type="nucleotide sequence ID" value="NZ_BAZW01000002.1"/>
</dbReference>
<evidence type="ECO:0000256" key="4">
    <source>
        <dbReference type="ARBA" id="ARBA00023065"/>
    </source>
</evidence>
<accession>A0A0E9LT05</accession>